<protein>
    <submittedName>
        <fullName evidence="2">Bacterial proteasome-activating AAA-ATPase (PAN)</fullName>
    </submittedName>
</protein>
<name>A0A6J4LS59_9ACTN</name>
<feature type="non-terminal residue" evidence="2">
    <location>
        <position position="1"/>
    </location>
</feature>
<dbReference type="AlphaFoldDB" id="A0A6J4LS59"/>
<organism evidence="2">
    <name type="scientific">uncultured Friedmanniella sp</name>
    <dbReference type="NCBI Taxonomy" id="335381"/>
    <lineage>
        <taxon>Bacteria</taxon>
        <taxon>Bacillati</taxon>
        <taxon>Actinomycetota</taxon>
        <taxon>Actinomycetes</taxon>
        <taxon>Propionibacteriales</taxon>
        <taxon>Nocardioidaceae</taxon>
        <taxon>Friedmanniella</taxon>
        <taxon>environmental samples</taxon>
    </lineage>
</organism>
<accession>A0A6J4LS59</accession>
<keyword evidence="2" id="KW-0647">Proteasome</keyword>
<gene>
    <name evidence="2" type="ORF">AVDCRST_MAG61-3440</name>
</gene>
<feature type="region of interest" description="Disordered" evidence="1">
    <location>
        <begin position="1"/>
        <end position="57"/>
    </location>
</feature>
<dbReference type="EMBL" id="CADCTT010000418">
    <property type="protein sequence ID" value="CAA9340674.1"/>
    <property type="molecule type" value="Genomic_DNA"/>
</dbReference>
<feature type="compositionally biased region" description="Basic and acidic residues" evidence="1">
    <location>
        <begin position="25"/>
        <end position="48"/>
    </location>
</feature>
<feature type="compositionally biased region" description="Basic and acidic residues" evidence="1">
    <location>
        <begin position="1"/>
        <end position="11"/>
    </location>
</feature>
<reference evidence="2" key="1">
    <citation type="submission" date="2020-02" db="EMBL/GenBank/DDBJ databases">
        <authorList>
            <person name="Meier V. D."/>
        </authorList>
    </citation>
    <scope>NUCLEOTIDE SEQUENCE</scope>
    <source>
        <strain evidence="2">AVDCRST_MAG61</strain>
    </source>
</reference>
<evidence type="ECO:0000313" key="2">
    <source>
        <dbReference type="EMBL" id="CAA9340674.1"/>
    </source>
</evidence>
<sequence length="57" mass="6415">VRRERGPAEHHQPRRLGQDLGQEGGADRLHPHPHLLQEGHPARPLDRHGHQHGAVPL</sequence>
<proteinExistence type="predicted"/>
<feature type="non-terminal residue" evidence="2">
    <location>
        <position position="57"/>
    </location>
</feature>
<evidence type="ECO:0000256" key="1">
    <source>
        <dbReference type="SAM" id="MobiDB-lite"/>
    </source>
</evidence>
<dbReference type="GO" id="GO:0000502">
    <property type="term" value="C:proteasome complex"/>
    <property type="evidence" value="ECO:0007669"/>
    <property type="project" value="UniProtKB-KW"/>
</dbReference>